<dbReference type="InterPro" id="IPR023210">
    <property type="entry name" value="NADP_OxRdtase_dom"/>
</dbReference>
<evidence type="ECO:0000256" key="2">
    <source>
        <dbReference type="PIRSR" id="PIRSR000097-2"/>
    </source>
</evidence>
<dbReference type="Gene3D" id="3.20.20.100">
    <property type="entry name" value="NADP-dependent oxidoreductase domain"/>
    <property type="match status" value="1"/>
</dbReference>
<gene>
    <name evidence="5" type="ORF">HMN09_00196300</name>
</gene>
<evidence type="ECO:0000313" key="5">
    <source>
        <dbReference type="EMBL" id="KAF7321087.1"/>
    </source>
</evidence>
<dbReference type="PRINTS" id="PR00069">
    <property type="entry name" value="ALDKETRDTASE"/>
</dbReference>
<dbReference type="InterPro" id="IPR036812">
    <property type="entry name" value="NAD(P)_OxRdtase_dom_sf"/>
</dbReference>
<evidence type="ECO:0000256" key="3">
    <source>
        <dbReference type="PIRSR" id="PIRSR000097-3"/>
    </source>
</evidence>
<keyword evidence="6" id="KW-1185">Reference proteome</keyword>
<feature type="active site" description="Proton donor" evidence="1">
    <location>
        <position position="60"/>
    </location>
</feature>
<dbReference type="InterPro" id="IPR018170">
    <property type="entry name" value="Aldo/ket_reductase_CS"/>
</dbReference>
<reference evidence="5" key="1">
    <citation type="submission" date="2020-05" db="EMBL/GenBank/DDBJ databases">
        <title>Mycena genomes resolve the evolution of fungal bioluminescence.</title>
        <authorList>
            <person name="Tsai I.J."/>
        </authorList>
    </citation>
    <scope>NUCLEOTIDE SEQUENCE</scope>
    <source>
        <strain evidence="5">110903Hualien_Pintung</strain>
    </source>
</reference>
<name>A0A8H6TQS1_MYCCL</name>
<proteinExistence type="predicted"/>
<dbReference type="OrthoDB" id="416253at2759"/>
<dbReference type="PANTHER" id="PTHR11732">
    <property type="entry name" value="ALDO/KETO REDUCTASE"/>
    <property type="match status" value="1"/>
</dbReference>
<accession>A0A8H6TQS1</accession>
<dbReference type="SUPFAM" id="SSF51430">
    <property type="entry name" value="NAD(P)-linked oxidoreductase"/>
    <property type="match status" value="1"/>
</dbReference>
<protein>
    <submittedName>
        <fullName evidence="5">Aldo-keto reductase</fullName>
    </submittedName>
</protein>
<dbReference type="EMBL" id="JACAZE010000002">
    <property type="protein sequence ID" value="KAF7321087.1"/>
    <property type="molecule type" value="Genomic_DNA"/>
</dbReference>
<dbReference type="InterPro" id="IPR020471">
    <property type="entry name" value="AKR"/>
</dbReference>
<dbReference type="CDD" id="cd19071">
    <property type="entry name" value="AKR_AKR1-5-like"/>
    <property type="match status" value="1"/>
</dbReference>
<feature type="domain" description="NADP-dependent oxidoreductase" evidence="4">
    <location>
        <begin position="20"/>
        <end position="106"/>
    </location>
</feature>
<sequence length="322" mass="35714">MYSGQQVIKLPNSGTSCPIIGTGTWAPDVGEERTTIARGWITTALKAWLGFRHIDTAYGYGTEKAVGEAIIQAGLKREDVFVVSKLPPHHHHCVAASLQETLDNLGFKFGGSTWSVSLSGSFFIRLSLPQYLMHWPFPVLEDENGKLTCPETPTISETWAQMEDVLRQSKCEAIGVSNFSIKNLEVLLKNARTKPAMNQVEMHPYLAQNDLLEFCRKHGIVVVAYTPSGGKDKIRKDPVIVSLAEKYNVVPNQVILAWHLARGVVVIPRTANEKHQKENLNLPTLEAEDVKKIDALDRGERLCNPVDANGLVWGIPGERLGW</sequence>
<evidence type="ECO:0000256" key="1">
    <source>
        <dbReference type="PIRSR" id="PIRSR000097-1"/>
    </source>
</evidence>
<dbReference type="PIRSF" id="PIRSF000097">
    <property type="entry name" value="AKR"/>
    <property type="match status" value="1"/>
</dbReference>
<feature type="site" description="Lowers pKa of active site Tyr" evidence="3">
    <location>
        <position position="85"/>
    </location>
</feature>
<comment type="caution">
    <text evidence="5">The sequence shown here is derived from an EMBL/GenBank/DDBJ whole genome shotgun (WGS) entry which is preliminary data.</text>
</comment>
<dbReference type="PROSITE" id="PS00798">
    <property type="entry name" value="ALDOKETO_REDUCTASE_1"/>
    <property type="match status" value="1"/>
</dbReference>
<feature type="binding site" evidence="2">
    <location>
        <position position="134"/>
    </location>
    <ligand>
        <name>substrate</name>
    </ligand>
</feature>
<feature type="domain" description="NADP-dependent oxidoreductase" evidence="4">
    <location>
        <begin position="131"/>
        <end position="297"/>
    </location>
</feature>
<dbReference type="AlphaFoldDB" id="A0A8H6TQS1"/>
<dbReference type="GO" id="GO:0016491">
    <property type="term" value="F:oxidoreductase activity"/>
    <property type="evidence" value="ECO:0007669"/>
    <property type="project" value="InterPro"/>
</dbReference>
<dbReference type="Proteomes" id="UP000613580">
    <property type="component" value="Unassembled WGS sequence"/>
</dbReference>
<organism evidence="5 6">
    <name type="scientific">Mycena chlorophos</name>
    <name type="common">Agaric fungus</name>
    <name type="synonym">Agaricus chlorophos</name>
    <dbReference type="NCBI Taxonomy" id="658473"/>
    <lineage>
        <taxon>Eukaryota</taxon>
        <taxon>Fungi</taxon>
        <taxon>Dikarya</taxon>
        <taxon>Basidiomycota</taxon>
        <taxon>Agaricomycotina</taxon>
        <taxon>Agaricomycetes</taxon>
        <taxon>Agaricomycetidae</taxon>
        <taxon>Agaricales</taxon>
        <taxon>Marasmiineae</taxon>
        <taxon>Mycenaceae</taxon>
        <taxon>Mycena</taxon>
    </lineage>
</organism>
<evidence type="ECO:0000259" key="4">
    <source>
        <dbReference type="Pfam" id="PF00248"/>
    </source>
</evidence>
<dbReference type="Pfam" id="PF00248">
    <property type="entry name" value="Aldo_ket_red"/>
    <property type="match status" value="2"/>
</dbReference>
<evidence type="ECO:0000313" key="6">
    <source>
        <dbReference type="Proteomes" id="UP000613580"/>
    </source>
</evidence>
<dbReference type="PROSITE" id="PS00062">
    <property type="entry name" value="ALDOKETO_REDUCTASE_2"/>
    <property type="match status" value="1"/>
</dbReference>